<evidence type="ECO:0000256" key="1">
    <source>
        <dbReference type="SAM" id="MobiDB-lite"/>
    </source>
</evidence>
<feature type="compositionally biased region" description="Basic and acidic residues" evidence="1">
    <location>
        <begin position="245"/>
        <end position="256"/>
    </location>
</feature>
<feature type="compositionally biased region" description="Low complexity" evidence="1">
    <location>
        <begin position="220"/>
        <end position="231"/>
    </location>
</feature>
<evidence type="ECO:0000313" key="3">
    <source>
        <dbReference type="Proteomes" id="UP000078343"/>
    </source>
</evidence>
<protein>
    <submittedName>
        <fullName evidence="2">Uncharacterized protein</fullName>
    </submittedName>
</protein>
<proteinExistence type="predicted"/>
<dbReference type="OrthoDB" id="4154803at2759"/>
<gene>
    <name evidence="2" type="ORF">AYL99_03585</name>
</gene>
<sequence length="382" mass="42983">MDDEAQLKYELAEVAFDKRQLLLERRELSIKRRLEQLKPSVNLTQNTVNSIEDTAVVKTEDVPDATDKTGVTAQNRPSAEVQADLTAASLNMQSTPAVSPDRTVAIKEHQEKVDPEKQEAGTGAHRMQNVTHPRRQTSKADVLAGTAIGSNKGEEASSHYRMKRRRSLSSPPEMQAAVPEKSRGTAEDLLAEFSGRPPARSTNVPLQRKQAGHSDHLAVSSESGTDSETSDAAGRQGNRFKRRRTSQEDEKKHVEVSRPMTESQKYDIIELYTHLLLKHMTAVESSVPSQWLQKPTVVSKMRRTTNGTIHHTLSLLHQEFEMTIHAHAKSIYLRQTLVGKLNKFQDAQPHWWPECQALNTQQERISFVTKVFQAIADDKFKE</sequence>
<dbReference type="EMBL" id="LVYI01000003">
    <property type="protein sequence ID" value="OAP61382.1"/>
    <property type="molecule type" value="Genomic_DNA"/>
</dbReference>
<dbReference type="GeneID" id="30007754"/>
<dbReference type="AlphaFoldDB" id="A0A178ZP05"/>
<reference evidence="2 3" key="1">
    <citation type="submission" date="2016-04" db="EMBL/GenBank/DDBJ databases">
        <title>Draft genome of Fonsecaea erecta CBS 125763.</title>
        <authorList>
            <person name="Weiss V.A."/>
            <person name="Vicente V.A."/>
            <person name="Raittz R.T."/>
            <person name="Moreno L.F."/>
            <person name="De Souza E.M."/>
            <person name="Pedrosa F.O."/>
            <person name="Steffens M.B."/>
            <person name="Faoro H."/>
            <person name="Tadra-Sfeir M.Z."/>
            <person name="Najafzadeh M.J."/>
            <person name="Felipe M.S."/>
            <person name="Teixeira M."/>
            <person name="Sun J."/>
            <person name="Xi L."/>
            <person name="Gomes R."/>
            <person name="De Azevedo C.M."/>
            <person name="Salgado C.G."/>
            <person name="Da Silva M.B."/>
            <person name="Nascimento M.F."/>
            <person name="Queiroz-Telles F."/>
            <person name="Attili D.S."/>
            <person name="Gorbushina A."/>
        </authorList>
    </citation>
    <scope>NUCLEOTIDE SEQUENCE [LARGE SCALE GENOMIC DNA]</scope>
    <source>
        <strain evidence="2 3">CBS 125763</strain>
    </source>
</reference>
<accession>A0A178ZP05</accession>
<keyword evidence="3" id="KW-1185">Reference proteome</keyword>
<feature type="region of interest" description="Disordered" evidence="1">
    <location>
        <begin position="110"/>
        <end position="258"/>
    </location>
</feature>
<organism evidence="2 3">
    <name type="scientific">Fonsecaea erecta</name>
    <dbReference type="NCBI Taxonomy" id="1367422"/>
    <lineage>
        <taxon>Eukaryota</taxon>
        <taxon>Fungi</taxon>
        <taxon>Dikarya</taxon>
        <taxon>Ascomycota</taxon>
        <taxon>Pezizomycotina</taxon>
        <taxon>Eurotiomycetes</taxon>
        <taxon>Chaetothyriomycetidae</taxon>
        <taxon>Chaetothyriales</taxon>
        <taxon>Herpotrichiellaceae</taxon>
        <taxon>Fonsecaea</taxon>
    </lineage>
</organism>
<name>A0A178ZP05_9EURO</name>
<feature type="compositionally biased region" description="Basic and acidic residues" evidence="1">
    <location>
        <begin position="110"/>
        <end position="119"/>
    </location>
</feature>
<dbReference type="Proteomes" id="UP000078343">
    <property type="component" value="Unassembled WGS sequence"/>
</dbReference>
<dbReference type="RefSeq" id="XP_018694749.1">
    <property type="nucleotide sequence ID" value="XM_018835099.1"/>
</dbReference>
<evidence type="ECO:0000313" key="2">
    <source>
        <dbReference type="EMBL" id="OAP61382.1"/>
    </source>
</evidence>
<comment type="caution">
    <text evidence="2">The sequence shown here is derived from an EMBL/GenBank/DDBJ whole genome shotgun (WGS) entry which is preliminary data.</text>
</comment>